<sequence length="64" mass="7102">MGTECEIVAYDDVAAELGIAVIRLRDTVCPSYPDDCDRIRRYDGLHYDGEAARQIAKLILDGVT</sequence>
<gene>
    <name evidence="1" type="ORF">UFOPK1960_00804</name>
</gene>
<dbReference type="AlphaFoldDB" id="A0A6J6J7H6"/>
<name>A0A6J6J7H6_9ZZZZ</name>
<organism evidence="1">
    <name type="scientific">freshwater metagenome</name>
    <dbReference type="NCBI Taxonomy" id="449393"/>
    <lineage>
        <taxon>unclassified sequences</taxon>
        <taxon>metagenomes</taxon>
        <taxon>ecological metagenomes</taxon>
    </lineage>
</organism>
<dbReference type="EMBL" id="CAEZVL010000112">
    <property type="protein sequence ID" value="CAB4632921.1"/>
    <property type="molecule type" value="Genomic_DNA"/>
</dbReference>
<evidence type="ECO:0000313" key="1">
    <source>
        <dbReference type="EMBL" id="CAB4632921.1"/>
    </source>
</evidence>
<accession>A0A6J6J7H6</accession>
<proteinExistence type="predicted"/>
<reference evidence="1" key="1">
    <citation type="submission" date="2020-05" db="EMBL/GenBank/DDBJ databases">
        <authorList>
            <person name="Chiriac C."/>
            <person name="Salcher M."/>
            <person name="Ghai R."/>
            <person name="Kavagutti S V."/>
        </authorList>
    </citation>
    <scope>NUCLEOTIDE SEQUENCE</scope>
</reference>
<protein>
    <submittedName>
        <fullName evidence="1">Unannotated protein</fullName>
    </submittedName>
</protein>